<evidence type="ECO:0000313" key="3">
    <source>
        <dbReference type="Proteomes" id="UP000006177"/>
    </source>
</evidence>
<gene>
    <name evidence="2" type="ordered locus">LFML04_2198</name>
</gene>
<accession>J9ZCQ1</accession>
<dbReference type="AlphaFoldDB" id="J9ZCQ1"/>
<dbReference type="EMBL" id="CP002919">
    <property type="protein sequence ID" value="AFS54390.1"/>
    <property type="molecule type" value="Genomic_DNA"/>
</dbReference>
<proteinExistence type="predicted"/>
<dbReference type="HOGENOM" id="CLU_2633759_0_0_0"/>
<reference evidence="2 3" key="1">
    <citation type="journal article" date="2011" name="J. Microbiol.">
        <title>Complete genome of Leptospirillum ferriphilum ML-04 provides insight into its physiology and environmental adaptation.</title>
        <authorList>
            <person name="Mi S."/>
            <person name="Song J."/>
            <person name="Lin J."/>
            <person name="Che Y."/>
            <person name="Zheng H."/>
            <person name="Lin J."/>
        </authorList>
    </citation>
    <scope>NUCLEOTIDE SEQUENCE [LARGE SCALE GENOMIC DNA]</scope>
    <source>
        <strain evidence="2 3">ML-04</strain>
    </source>
</reference>
<organism evidence="2 3">
    <name type="scientific">Leptospirillum ferriphilum (strain ML-04)</name>
    <dbReference type="NCBI Taxonomy" id="1048260"/>
    <lineage>
        <taxon>Bacteria</taxon>
        <taxon>Pseudomonadati</taxon>
        <taxon>Nitrospirota</taxon>
        <taxon>Nitrospiria</taxon>
        <taxon>Nitrospirales</taxon>
        <taxon>Nitrospiraceae</taxon>
        <taxon>Leptospirillum</taxon>
    </lineage>
</organism>
<evidence type="ECO:0000313" key="2">
    <source>
        <dbReference type="EMBL" id="AFS54390.1"/>
    </source>
</evidence>
<dbReference type="KEGG" id="lfi:LFML04_2198"/>
<evidence type="ECO:0000256" key="1">
    <source>
        <dbReference type="SAM" id="MobiDB-lite"/>
    </source>
</evidence>
<dbReference type="STRING" id="1048260.LFML04_2198"/>
<sequence>MKPVDRNRPVSLHGVVLPLPKEKRLALPDAGSSGKRENTGRGQKKRERLARQPMDPDKEVGPPKFDVAWLTGNCLPG</sequence>
<dbReference type="Proteomes" id="UP000006177">
    <property type="component" value="Chromosome"/>
</dbReference>
<protein>
    <submittedName>
        <fullName evidence="2">Uncharacterized protein</fullName>
    </submittedName>
</protein>
<feature type="region of interest" description="Disordered" evidence="1">
    <location>
        <begin position="22"/>
        <end position="65"/>
    </location>
</feature>
<dbReference type="PATRIC" id="fig|1048260.3.peg.2393"/>
<name>J9ZCQ1_LEPFM</name>